<dbReference type="GO" id="GO:0016787">
    <property type="term" value="F:hydrolase activity"/>
    <property type="evidence" value="ECO:0007669"/>
    <property type="project" value="UniProtKB-KW"/>
</dbReference>
<dbReference type="EMBL" id="WTYD01000001">
    <property type="protein sequence ID" value="MXO54313.1"/>
    <property type="molecule type" value="Genomic_DNA"/>
</dbReference>
<reference evidence="4 5" key="1">
    <citation type="submission" date="2019-12" db="EMBL/GenBank/DDBJ databases">
        <title>Genomic-based taxomic classification of the family Erythrobacteraceae.</title>
        <authorList>
            <person name="Xu L."/>
        </authorList>
    </citation>
    <scope>NUCLEOTIDE SEQUENCE [LARGE SCALE GENOMIC DNA]</scope>
    <source>
        <strain evidence="4 5">JCM 17468</strain>
    </source>
</reference>
<dbReference type="AlphaFoldDB" id="A0A844YAP6"/>
<keyword evidence="2" id="KW-0732">Signal</keyword>
<dbReference type="Gene3D" id="1.10.10.2520">
    <property type="entry name" value="Cell wall hydrolase SleB, domain 1"/>
    <property type="match status" value="1"/>
</dbReference>
<feature type="domain" description="Cell wall hydrolase SleB" evidence="3">
    <location>
        <begin position="124"/>
        <end position="228"/>
    </location>
</feature>
<protein>
    <submittedName>
        <fullName evidence="4">Cell wall hydrolase</fullName>
    </submittedName>
</protein>
<organism evidence="4 5">
    <name type="scientific">Qipengyuania pelagi</name>
    <dbReference type="NCBI Taxonomy" id="994320"/>
    <lineage>
        <taxon>Bacteria</taxon>
        <taxon>Pseudomonadati</taxon>
        <taxon>Pseudomonadota</taxon>
        <taxon>Alphaproteobacteria</taxon>
        <taxon>Sphingomonadales</taxon>
        <taxon>Erythrobacteraceae</taxon>
        <taxon>Qipengyuania</taxon>
    </lineage>
</organism>
<proteinExistence type="predicted"/>
<feature type="chain" id="PRO_5032854587" evidence="2">
    <location>
        <begin position="22"/>
        <end position="405"/>
    </location>
</feature>
<gene>
    <name evidence="4" type="ORF">GRI47_09895</name>
</gene>
<evidence type="ECO:0000313" key="4">
    <source>
        <dbReference type="EMBL" id="MXO54313.1"/>
    </source>
</evidence>
<dbReference type="Proteomes" id="UP000430272">
    <property type="component" value="Unassembled WGS sequence"/>
</dbReference>
<dbReference type="InterPro" id="IPR042047">
    <property type="entry name" value="SleB_dom1"/>
</dbReference>
<dbReference type="OrthoDB" id="9785345at2"/>
<accession>A0A844YAP6</accession>
<feature type="signal peptide" evidence="2">
    <location>
        <begin position="1"/>
        <end position="21"/>
    </location>
</feature>
<evidence type="ECO:0000313" key="5">
    <source>
        <dbReference type="Proteomes" id="UP000430272"/>
    </source>
</evidence>
<dbReference type="RefSeq" id="WP_160661070.1">
    <property type="nucleotide sequence ID" value="NZ_BAABDV010000001.1"/>
</dbReference>
<feature type="compositionally biased region" description="Low complexity" evidence="1">
    <location>
        <begin position="286"/>
        <end position="306"/>
    </location>
</feature>
<keyword evidence="5" id="KW-1185">Reference proteome</keyword>
<evidence type="ECO:0000256" key="2">
    <source>
        <dbReference type="SAM" id="SignalP"/>
    </source>
</evidence>
<comment type="caution">
    <text evidence="4">The sequence shown here is derived from an EMBL/GenBank/DDBJ whole genome shotgun (WGS) entry which is preliminary data.</text>
</comment>
<dbReference type="Pfam" id="PF07486">
    <property type="entry name" value="Hydrolase_2"/>
    <property type="match status" value="1"/>
</dbReference>
<name>A0A844YAP6_9SPHN</name>
<sequence>MTRSVKIALLLSLLAALSAAALLTYSVREASKPIERPQRAAAARKALPALPTIGLPGAVAPEDELLEVTPQTAQEINKSRPFVAGEFPPASAFRSRLEGADRERAIACLATAGLYEAGGRSGDQSAVMQVVLNRVRHPAFPNTICGVVFQGSERSTGCQFSFTCDGSMRRRQPGAAAWRSAQGLAMAMLDDTVDERVGLATHFHTDWVVPYWSASLDKLTEVRTHLFFRWKGYWGTRPAFRRPPATKEPIVPALAGLFPAHQLVDSEAVEEALAEAADDGRDTDADATARSAGQGLTRTAQPPAAPPVVRQLAPTSGMAAGRWAIDALAVCRGQPVCRVVGWSDPSAVPATITRATLVDSPPDLVFVQISRDRTQQAYWNCSRWPRASTSRCLGSAEATAALVTE</sequence>
<dbReference type="InterPro" id="IPR011105">
    <property type="entry name" value="Cell_wall_hydrolase_SleB"/>
</dbReference>
<keyword evidence="4" id="KW-0378">Hydrolase</keyword>
<feature type="region of interest" description="Disordered" evidence="1">
    <location>
        <begin position="277"/>
        <end position="306"/>
    </location>
</feature>
<evidence type="ECO:0000259" key="3">
    <source>
        <dbReference type="Pfam" id="PF07486"/>
    </source>
</evidence>
<evidence type="ECO:0000256" key="1">
    <source>
        <dbReference type="SAM" id="MobiDB-lite"/>
    </source>
</evidence>